<comment type="caution">
    <text evidence="3">The sequence shown here is derived from an EMBL/GenBank/DDBJ whole genome shotgun (WGS) entry which is preliminary data.</text>
</comment>
<dbReference type="CDD" id="cd03109">
    <property type="entry name" value="DTBS"/>
    <property type="match status" value="1"/>
</dbReference>
<reference evidence="3 4" key="1">
    <citation type="submission" date="2024-03" db="EMBL/GenBank/DDBJ databases">
        <title>Ignisphaera cupida sp. nov., a hyperthermophilic hydrolytic archaeon from a hot spring of Kamchatka, and proposal of Ignisphaeraceae fam. nov.</title>
        <authorList>
            <person name="Podosokorskaya O.A."/>
            <person name="Elcheninov A.G."/>
            <person name="Maltseva A.I."/>
            <person name="Zayulina K.S."/>
            <person name="Novikov A."/>
            <person name="Merkel A.Y."/>
        </authorList>
    </citation>
    <scope>NUCLEOTIDE SEQUENCE [LARGE SCALE GENOMIC DNA]</scope>
    <source>
        <strain evidence="3 4">38H-sp</strain>
    </source>
</reference>
<comment type="subunit">
    <text evidence="1">Homohexamer.</text>
</comment>
<gene>
    <name evidence="3" type="ORF">WKV44_08765</name>
</gene>
<proteinExistence type="predicted"/>
<evidence type="ECO:0000256" key="2">
    <source>
        <dbReference type="ARBA" id="ARBA00022962"/>
    </source>
</evidence>
<dbReference type="PANTHER" id="PTHR21343">
    <property type="entry name" value="DETHIOBIOTIN SYNTHETASE"/>
    <property type="match status" value="1"/>
</dbReference>
<accession>A0ABU9UD84</accession>
<sequence>MAPKIIYVTGFRQHAGKTITSLGLLWLLQKKFSPSELGYIKPVGQELITLEDGSKIDKDAIVVKEFSGISDMDLHTVSPVRLGSGFTKNFLDSENKAEQTKELTDKILRSVKKLEDKKVIVAEGTGHPGVGAIVGLSNANVARLTGAEVIFLSGGGLGKALDMLEVDLHYFMSKGVNVKGVIFNKIIPNKIEQIKHYITEDLLNTRFPFFYNPLRILGFLPIEESLSRPSMQLLANKLDSAIVIGNPNEPQWNIPCGKMIIITQDKEHLIPQRYMTEKALYLISAGSGDRINLIIEAHKKENIPIGGFIITCGDTTQLEDKTLTILENNSVPAIYVTADTATIRERIEDVYENPKLQTSDIIKLQKIQNLFEQYFYWDKFCDIMSL</sequence>
<dbReference type="Pfam" id="PF13500">
    <property type="entry name" value="AAA_26"/>
    <property type="match status" value="1"/>
</dbReference>
<name>A0ABU9UD84_9SPIR</name>
<dbReference type="SUPFAM" id="SSF52540">
    <property type="entry name" value="P-loop containing nucleoside triphosphate hydrolases"/>
    <property type="match status" value="1"/>
</dbReference>
<dbReference type="EMBL" id="JBCHKQ010000004">
    <property type="protein sequence ID" value="MEM5948633.1"/>
    <property type="molecule type" value="Genomic_DNA"/>
</dbReference>
<evidence type="ECO:0000313" key="4">
    <source>
        <dbReference type="Proteomes" id="UP001466331"/>
    </source>
</evidence>
<dbReference type="Gene3D" id="3.40.1390.20">
    <property type="entry name" value="HprK N-terminal domain-like"/>
    <property type="match status" value="1"/>
</dbReference>
<dbReference type="Proteomes" id="UP001466331">
    <property type="component" value="Unassembled WGS sequence"/>
</dbReference>
<dbReference type="InterPro" id="IPR028979">
    <property type="entry name" value="Ser_kin/Pase_Hpr-like_N_sf"/>
</dbReference>
<evidence type="ECO:0000256" key="1">
    <source>
        <dbReference type="ARBA" id="ARBA00011643"/>
    </source>
</evidence>
<organism evidence="3 4">
    <name type="scientific">Rarispira pelagica</name>
    <dbReference type="NCBI Taxonomy" id="3141764"/>
    <lineage>
        <taxon>Bacteria</taxon>
        <taxon>Pseudomonadati</taxon>
        <taxon>Spirochaetota</taxon>
        <taxon>Spirochaetia</taxon>
        <taxon>Winmispirales</taxon>
        <taxon>Winmispiraceae</taxon>
        <taxon>Rarispira</taxon>
    </lineage>
</organism>
<dbReference type="Gene3D" id="3.40.50.300">
    <property type="entry name" value="P-loop containing nucleotide triphosphate hydrolases"/>
    <property type="match status" value="1"/>
</dbReference>
<evidence type="ECO:0000313" key="3">
    <source>
        <dbReference type="EMBL" id="MEM5948633.1"/>
    </source>
</evidence>
<dbReference type="RefSeq" id="WP_420070083.1">
    <property type="nucleotide sequence ID" value="NZ_JBCHKQ010000004.1"/>
</dbReference>
<dbReference type="InterPro" id="IPR027417">
    <property type="entry name" value="P-loop_NTPase"/>
</dbReference>
<protein>
    <submittedName>
        <fullName evidence="3">AAA family ATPase</fullName>
    </submittedName>
</protein>
<keyword evidence="2" id="KW-0315">Glutamine amidotransferase</keyword>
<keyword evidence="4" id="KW-1185">Reference proteome</keyword>
<dbReference type="PANTHER" id="PTHR21343:SF8">
    <property type="entry name" value="DRTGG DOMAIN-CONTAINING PROTEIN"/>
    <property type="match status" value="1"/>
</dbReference>